<organism evidence="6 7">
    <name type="scientific">Diplogelasinospora grovesii</name>
    <dbReference type="NCBI Taxonomy" id="303347"/>
    <lineage>
        <taxon>Eukaryota</taxon>
        <taxon>Fungi</taxon>
        <taxon>Dikarya</taxon>
        <taxon>Ascomycota</taxon>
        <taxon>Pezizomycotina</taxon>
        <taxon>Sordariomycetes</taxon>
        <taxon>Sordariomycetidae</taxon>
        <taxon>Sordariales</taxon>
        <taxon>Diplogelasinosporaceae</taxon>
        <taxon>Diplogelasinospora</taxon>
    </lineage>
</organism>
<feature type="region of interest" description="Disordered" evidence="3">
    <location>
        <begin position="1157"/>
        <end position="1230"/>
    </location>
</feature>
<feature type="compositionally biased region" description="Basic and acidic residues" evidence="3">
    <location>
        <begin position="443"/>
        <end position="458"/>
    </location>
</feature>
<evidence type="ECO:0000256" key="1">
    <source>
        <dbReference type="ARBA" id="ARBA00023043"/>
    </source>
</evidence>
<dbReference type="Pfam" id="PF25603">
    <property type="entry name" value="SPT23_MGA2_DBD"/>
    <property type="match status" value="2"/>
</dbReference>
<dbReference type="PROSITE" id="PS50297">
    <property type="entry name" value="ANK_REP_REGION"/>
    <property type="match status" value="2"/>
</dbReference>
<dbReference type="Proteomes" id="UP001303473">
    <property type="component" value="Unassembled WGS sequence"/>
</dbReference>
<feature type="compositionally biased region" description="Polar residues" evidence="3">
    <location>
        <begin position="189"/>
        <end position="204"/>
    </location>
</feature>
<dbReference type="GO" id="GO:0005634">
    <property type="term" value="C:nucleus"/>
    <property type="evidence" value="ECO:0007669"/>
    <property type="project" value="TreeGrafter"/>
</dbReference>
<feature type="domain" description="IPT/TIG" evidence="5">
    <location>
        <begin position="858"/>
        <end position="940"/>
    </location>
</feature>
<feature type="compositionally biased region" description="Acidic residues" evidence="3">
    <location>
        <begin position="1185"/>
        <end position="1199"/>
    </location>
</feature>
<dbReference type="Pfam" id="PF01833">
    <property type="entry name" value="TIG"/>
    <property type="match status" value="1"/>
</dbReference>
<gene>
    <name evidence="6" type="ORF">QBC46DRAFT_1276</name>
</gene>
<dbReference type="Gene3D" id="2.60.40.10">
    <property type="entry name" value="Immunoglobulins"/>
    <property type="match status" value="1"/>
</dbReference>
<dbReference type="InterPro" id="IPR002909">
    <property type="entry name" value="IPT_dom"/>
</dbReference>
<dbReference type="GO" id="GO:0003712">
    <property type="term" value="F:transcription coregulator activity"/>
    <property type="evidence" value="ECO:0007669"/>
    <property type="project" value="TreeGrafter"/>
</dbReference>
<feature type="region of interest" description="Disordered" evidence="3">
    <location>
        <begin position="664"/>
        <end position="695"/>
    </location>
</feature>
<keyword evidence="7" id="KW-1185">Reference proteome</keyword>
<feature type="compositionally biased region" description="Acidic residues" evidence="3">
    <location>
        <begin position="1165"/>
        <end position="1177"/>
    </location>
</feature>
<evidence type="ECO:0000256" key="4">
    <source>
        <dbReference type="SAM" id="Phobius"/>
    </source>
</evidence>
<feature type="region of interest" description="Disordered" evidence="3">
    <location>
        <begin position="147"/>
        <end position="236"/>
    </location>
</feature>
<dbReference type="PROSITE" id="PS50088">
    <property type="entry name" value="ANK_REPEAT"/>
    <property type="match status" value="2"/>
</dbReference>
<dbReference type="InterPro" id="IPR014756">
    <property type="entry name" value="Ig_E-set"/>
</dbReference>
<dbReference type="PANTHER" id="PTHR23335:SF1">
    <property type="entry name" value="CALMODULIN-BINDING TRANSCRIPTION ACTIVATOR, ISOFORM F"/>
    <property type="match status" value="1"/>
</dbReference>
<accession>A0AAN6SAL7</accession>
<dbReference type="Gene3D" id="1.25.40.20">
    <property type="entry name" value="Ankyrin repeat-containing domain"/>
    <property type="match status" value="1"/>
</dbReference>
<protein>
    <submittedName>
        <fullName evidence="6">Ankyrin repeat protein</fullName>
    </submittedName>
</protein>
<feature type="compositionally biased region" description="Polar residues" evidence="3">
    <location>
        <begin position="52"/>
        <end position="68"/>
    </location>
</feature>
<feature type="compositionally biased region" description="Low complexity" evidence="3">
    <location>
        <begin position="165"/>
        <end position="174"/>
    </location>
</feature>
<dbReference type="CDD" id="cd00102">
    <property type="entry name" value="IPT"/>
    <property type="match status" value="1"/>
</dbReference>
<feature type="compositionally biased region" description="Low complexity" evidence="3">
    <location>
        <begin position="1381"/>
        <end position="1394"/>
    </location>
</feature>
<dbReference type="PANTHER" id="PTHR23335">
    <property type="entry name" value="CALMODULIN-BINDING TRANSCRIPTION ACTIVATOR CAMTA"/>
    <property type="match status" value="1"/>
</dbReference>
<dbReference type="SUPFAM" id="SSF48403">
    <property type="entry name" value="Ankyrin repeat"/>
    <property type="match status" value="1"/>
</dbReference>
<dbReference type="SUPFAM" id="SSF81296">
    <property type="entry name" value="E set domains"/>
    <property type="match status" value="1"/>
</dbReference>
<keyword evidence="4" id="KW-1133">Transmembrane helix</keyword>
<dbReference type="InterPro" id="IPR013783">
    <property type="entry name" value="Ig-like_fold"/>
</dbReference>
<feature type="region of interest" description="Disordered" evidence="3">
    <location>
        <begin position="724"/>
        <end position="751"/>
    </location>
</feature>
<dbReference type="SMART" id="SM00429">
    <property type="entry name" value="IPT"/>
    <property type="match status" value="1"/>
</dbReference>
<evidence type="ECO:0000313" key="6">
    <source>
        <dbReference type="EMBL" id="KAK3946158.1"/>
    </source>
</evidence>
<dbReference type="InterPro" id="IPR057962">
    <property type="entry name" value="SPT23_MGA2_DBD"/>
</dbReference>
<keyword evidence="4" id="KW-0472">Membrane</keyword>
<evidence type="ECO:0000256" key="2">
    <source>
        <dbReference type="PROSITE-ProRule" id="PRU00023"/>
    </source>
</evidence>
<feature type="compositionally biased region" description="Low complexity" evidence="3">
    <location>
        <begin position="75"/>
        <end position="96"/>
    </location>
</feature>
<keyword evidence="1 2" id="KW-0040">ANK repeat</keyword>
<feature type="compositionally biased region" description="Pro residues" evidence="3">
    <location>
        <begin position="728"/>
        <end position="745"/>
    </location>
</feature>
<feature type="compositionally biased region" description="Polar residues" evidence="3">
    <location>
        <begin position="215"/>
        <end position="236"/>
    </location>
</feature>
<feature type="region of interest" description="Disordered" evidence="3">
    <location>
        <begin position="1381"/>
        <end position="1405"/>
    </location>
</feature>
<dbReference type="InterPro" id="IPR002110">
    <property type="entry name" value="Ankyrin_rpt"/>
</dbReference>
<feature type="repeat" description="ANK" evidence="2">
    <location>
        <begin position="1037"/>
        <end position="1069"/>
    </location>
</feature>
<name>A0AAN6SAL7_9PEZI</name>
<feature type="region of interest" description="Disordered" evidence="3">
    <location>
        <begin position="426"/>
        <end position="461"/>
    </location>
</feature>
<feature type="compositionally biased region" description="Pro residues" evidence="3">
    <location>
        <begin position="175"/>
        <end position="186"/>
    </location>
</feature>
<proteinExistence type="predicted"/>
<feature type="repeat" description="ANK" evidence="2">
    <location>
        <begin position="1070"/>
        <end position="1102"/>
    </location>
</feature>
<dbReference type="GO" id="GO:0006357">
    <property type="term" value="P:regulation of transcription by RNA polymerase II"/>
    <property type="evidence" value="ECO:0007669"/>
    <property type="project" value="TreeGrafter"/>
</dbReference>
<feature type="compositionally biased region" description="Polar residues" evidence="3">
    <location>
        <begin position="664"/>
        <end position="676"/>
    </location>
</feature>
<evidence type="ECO:0000259" key="5">
    <source>
        <dbReference type="SMART" id="SM00429"/>
    </source>
</evidence>
<feature type="region of interest" description="Disordered" evidence="3">
    <location>
        <begin position="34"/>
        <end position="102"/>
    </location>
</feature>
<reference evidence="7" key="1">
    <citation type="journal article" date="2023" name="Mol. Phylogenet. Evol.">
        <title>Genome-scale phylogeny and comparative genomics of the fungal order Sordariales.</title>
        <authorList>
            <person name="Hensen N."/>
            <person name="Bonometti L."/>
            <person name="Westerberg I."/>
            <person name="Brannstrom I.O."/>
            <person name="Guillou S."/>
            <person name="Cros-Aarteil S."/>
            <person name="Calhoun S."/>
            <person name="Haridas S."/>
            <person name="Kuo A."/>
            <person name="Mondo S."/>
            <person name="Pangilinan J."/>
            <person name="Riley R."/>
            <person name="LaButti K."/>
            <person name="Andreopoulos B."/>
            <person name="Lipzen A."/>
            <person name="Chen C."/>
            <person name="Yan M."/>
            <person name="Daum C."/>
            <person name="Ng V."/>
            <person name="Clum A."/>
            <person name="Steindorff A."/>
            <person name="Ohm R.A."/>
            <person name="Martin F."/>
            <person name="Silar P."/>
            <person name="Natvig D.O."/>
            <person name="Lalanne C."/>
            <person name="Gautier V."/>
            <person name="Ament-Velasquez S.L."/>
            <person name="Kruys A."/>
            <person name="Hutchinson M.I."/>
            <person name="Powell A.J."/>
            <person name="Barry K."/>
            <person name="Miller A.N."/>
            <person name="Grigoriev I.V."/>
            <person name="Debuchy R."/>
            <person name="Gladieux P."/>
            <person name="Hiltunen Thoren M."/>
            <person name="Johannesson H."/>
        </authorList>
    </citation>
    <scope>NUCLEOTIDE SEQUENCE [LARGE SCALE GENOMIC DNA]</scope>
    <source>
        <strain evidence="7">CBS 340.73</strain>
    </source>
</reference>
<dbReference type="GO" id="GO:0003690">
    <property type="term" value="F:double-stranded DNA binding"/>
    <property type="evidence" value="ECO:0007669"/>
    <property type="project" value="TreeGrafter"/>
</dbReference>
<keyword evidence="4" id="KW-0812">Transmembrane</keyword>
<feature type="transmembrane region" description="Helical" evidence="4">
    <location>
        <begin position="1442"/>
        <end position="1459"/>
    </location>
</feature>
<dbReference type="EMBL" id="MU853752">
    <property type="protein sequence ID" value="KAK3946158.1"/>
    <property type="molecule type" value="Genomic_DNA"/>
</dbReference>
<evidence type="ECO:0000313" key="7">
    <source>
        <dbReference type="Proteomes" id="UP001303473"/>
    </source>
</evidence>
<dbReference type="Pfam" id="PF12796">
    <property type="entry name" value="Ank_2"/>
    <property type="match status" value="1"/>
</dbReference>
<evidence type="ECO:0000256" key="3">
    <source>
        <dbReference type="SAM" id="MobiDB-lite"/>
    </source>
</evidence>
<dbReference type="SMART" id="SM00248">
    <property type="entry name" value="ANK"/>
    <property type="match status" value="2"/>
</dbReference>
<sequence length="1502" mass="161953">MEAPIDGMGSPAIVYEAFNPEFLIDGDEGSPLSGFFPATDSLPKELEGMDSPSLTFNTPNPRISTQSKGSRDSGSDNYSSSPWRADSSMSSNNSWSPAFGDDATMYSGHTLKQEKTFEEILDEPYDEPFDEAGNATALDDFLPVDMQADMKADMQASRSPVQTDSESPASSLSPSAPPEQLSPPMPTMTDAQSAGPPSTESSPTDYLPALAPNGAPQSYSLTRSMNGLTTEGSPEVSSTAILNQGQVNLGQELSSPPSMPTFDFHMPPNVANQAVSDQWAAYLGLYLRQPEEDEEKKGKKKKGLDKLLPFDMGNVMTGATLTAPLPFHQPRPPANTSGPYRLKIQHLQVKSRVETQIQVRLTLSPLPLGIKRLHLPRHSISKPKNYAKPPPERSDDMLELHAVVVCTSAMQNPQLRDRALQRALEAAQSSVKVPSPSPSGTEEEGKAKDGGEKGKDGGEVQICDGCIQRERKRAGRKKVKKTSPEEDKAWIRDESKRIIVFNCTEIKEWRDPSTFSENLAPGVYPSDFFVDVPMRIACYCRHHSEKLGFQFIFTITDHANRPVAQAMSSSIMITDDHKTPAPAASGGAPPANTFDSVVSPQTVAKPNRGRGRAPGSYSPTALPGTPFHVCPPNADPHGLSHTRLSPGAPNMQAYQFQVSPSMPASRNLSRAASPTGLTGPCNKKRKSSGTTKIPANLTMTQLNTPSPHAHPHQPNLAMAQAPITPAAPAFPPSPSQLFMPTPPDPQVLFGANPFASDAVIRPLPVGPPTPGDNCNDPPIFPMANRSTSLEDLTMGMYSAPASAHPSRAPSPTTGYRAAPAASASAQQHNRDIAHLLANAALYTGAAAVTNPPPPAPVSSVIHKIIPAEGPKSGGIEVTVLGSDFFQGIEVMFGDVQATTTTYWGSTSLVCLLPPSPVAGSVRVTFKHKPPQQNPKLFKYVDDDEQQLMRTALTVLGNKMNGRIEDVTHIARRIIDNSWASSSSTGERSAGAGAGGSGFNSLGLDVDMNLESQLLKVLELIDLDDSTNKPKLNLKRATGQTMLHLACSLGFHRFVAGLLARNANPDVRDKGGYTPLHMAALNDHPEIVRRLIACGADPTLRTLSGLTAADVAKSRAVLQAVRRIERHARSRSGGSSLHSRASSANSLKSLWEPFSATHLDTKETSSDESGETDEEESLEYSQNATSEDEDENQEAESEDETWLHMRTSRAHQETPHPAEAMPDHPPPPGTDAFGGLGSPSAAVNAFKGQLAAQIQQFQQTMALHLQNLPQFPYLPQMPNMPPLPDYQMAVLQRLASMVPTAIRPGSAGEQPGPSAKELEGRWWDFSSLMPGSPPPPSYEEIFPRHEQTKLEEKKSSAALAAAEAVADTRCAVLYDQPNVSSTSLESATQSSTSSIPPSPEIPSQNLPRLLQIGRKNAITREQQDNLRRAHAEKLKRLSRDRNLFFIWIPLLLIVLFSMVYNKFPGVFGAIVDFITSLFPVPNVGGGQGTVVPDLVERRVVEVV</sequence>
<dbReference type="InterPro" id="IPR036770">
    <property type="entry name" value="Ankyrin_rpt-contain_sf"/>
</dbReference>
<comment type="caution">
    <text evidence="6">The sequence shown here is derived from an EMBL/GenBank/DDBJ whole genome shotgun (WGS) entry which is preliminary data.</text>
</comment>